<dbReference type="AlphaFoldDB" id="A0A3E2B5A6"/>
<proteinExistence type="predicted"/>
<dbReference type="InterPro" id="IPR019629">
    <property type="entry name" value="Uncharacterised_HI1736/YgjV"/>
</dbReference>
<keyword evidence="1" id="KW-0472">Membrane</keyword>
<organism evidence="2 3">
    <name type="scientific">Evtepia gabavorous</name>
    <dbReference type="NCBI Taxonomy" id="2211183"/>
    <lineage>
        <taxon>Bacteria</taxon>
        <taxon>Bacillati</taxon>
        <taxon>Bacillota</taxon>
        <taxon>Clostridia</taxon>
        <taxon>Eubacteriales</taxon>
        <taxon>Evtepia</taxon>
    </lineage>
</organism>
<gene>
    <name evidence="2" type="ORF">DV520_04030</name>
</gene>
<evidence type="ECO:0000313" key="2">
    <source>
        <dbReference type="EMBL" id="RFT07164.1"/>
    </source>
</evidence>
<protein>
    <submittedName>
        <fullName evidence="2">YgjV family protein</fullName>
    </submittedName>
</protein>
<keyword evidence="1" id="KW-0812">Transmembrane</keyword>
<keyword evidence="1" id="KW-1133">Transmembrane helix</keyword>
<feature type="transmembrane region" description="Helical" evidence="1">
    <location>
        <begin position="138"/>
        <end position="164"/>
    </location>
</feature>
<dbReference type="EMBL" id="QQRQ01000004">
    <property type="protein sequence ID" value="RFT07164.1"/>
    <property type="molecule type" value="Genomic_DNA"/>
</dbReference>
<dbReference type="RefSeq" id="WP_021919405.1">
    <property type="nucleotide sequence ID" value="NZ_CAKXKJ010000001.1"/>
</dbReference>
<dbReference type="Proteomes" id="UP000260649">
    <property type="component" value="Unassembled WGS sequence"/>
</dbReference>
<dbReference type="GeneID" id="97994912"/>
<keyword evidence="3" id="KW-1185">Reference proteome</keyword>
<accession>A0A3E2B5A6</accession>
<comment type="caution">
    <text evidence="2">The sequence shown here is derived from an EMBL/GenBank/DDBJ whole genome shotgun (WGS) entry which is preliminary data.</text>
</comment>
<feature type="transmembrane region" description="Helical" evidence="1">
    <location>
        <begin position="85"/>
        <end position="118"/>
    </location>
</feature>
<feature type="transmembrane region" description="Helical" evidence="1">
    <location>
        <begin position="41"/>
        <end position="64"/>
    </location>
</feature>
<evidence type="ECO:0000313" key="3">
    <source>
        <dbReference type="Proteomes" id="UP000260649"/>
    </source>
</evidence>
<dbReference type="Pfam" id="PF10688">
    <property type="entry name" value="Imp-YgjV"/>
    <property type="match status" value="1"/>
</dbReference>
<sequence length="178" mass="19576">MSAVSFLAIQALGLVPSIVCFTSLQSGSRLRILRLQMVCSVLWACHYGLLGAYTAVLTNGVGLFRAVLCYHNDKPWAKSRGWVALLLGLYAGCALLTWDGLYCLLPCLSMACTTLALWTHNMPRTRLLFLLNSPPLLAYNLITGAYSCALVEVCALISFAVAIYRFDLRGKKARLPQR</sequence>
<evidence type="ECO:0000256" key="1">
    <source>
        <dbReference type="SAM" id="Phobius"/>
    </source>
</evidence>
<name>A0A3E2B5A6_9FIRM</name>
<reference evidence="2 3" key="1">
    <citation type="submission" date="2018-07" db="EMBL/GenBank/DDBJ databases">
        <title>GABA Modulating Bacteria of the Human Gut Microbiota.</title>
        <authorList>
            <person name="Strandwitz P."/>
            <person name="Kim K.H."/>
            <person name="Terekhova D."/>
            <person name="Liu J.K."/>
            <person name="Sharma A."/>
            <person name="Levering J."/>
            <person name="Mcdonald D."/>
            <person name="Dietrich D."/>
            <person name="Ramadhar T.R."/>
            <person name="Lekbua A."/>
            <person name="Mroue N."/>
            <person name="Liston C."/>
            <person name="Stewart E.J."/>
            <person name="Dubin M.J."/>
            <person name="Zengler K."/>
            <person name="Knight R."/>
            <person name="Gilbert J.A."/>
            <person name="Clardy J."/>
            <person name="Lewis K."/>
        </authorList>
    </citation>
    <scope>NUCLEOTIDE SEQUENCE [LARGE SCALE GENOMIC DNA]</scope>
    <source>
        <strain evidence="2 3">KLE1738</strain>
    </source>
</reference>
<dbReference type="OrthoDB" id="1778669at2"/>